<comment type="caution">
    <text evidence="3">The sequence shown here is derived from an EMBL/GenBank/DDBJ whole genome shotgun (WGS) entry which is preliminary data.</text>
</comment>
<dbReference type="PANTHER" id="PTHR39430">
    <property type="entry name" value="MEMBRANE-ASSOCIATED PROTEASE-RELATED"/>
    <property type="match status" value="1"/>
</dbReference>
<feature type="transmembrane region" description="Helical" evidence="1">
    <location>
        <begin position="221"/>
        <end position="239"/>
    </location>
</feature>
<gene>
    <name evidence="3" type="ORF">CK503_03845</name>
</gene>
<feature type="transmembrane region" description="Helical" evidence="1">
    <location>
        <begin position="268"/>
        <end position="287"/>
    </location>
</feature>
<evidence type="ECO:0000313" key="3">
    <source>
        <dbReference type="EMBL" id="PAU95337.1"/>
    </source>
</evidence>
<feature type="transmembrane region" description="Helical" evidence="1">
    <location>
        <begin position="168"/>
        <end position="188"/>
    </location>
</feature>
<feature type="transmembrane region" description="Helical" evidence="1">
    <location>
        <begin position="126"/>
        <end position="147"/>
    </location>
</feature>
<dbReference type="Proteomes" id="UP000218831">
    <property type="component" value="Unassembled WGS sequence"/>
</dbReference>
<keyword evidence="1" id="KW-0812">Transmembrane</keyword>
<feature type="transmembrane region" description="Helical" evidence="1">
    <location>
        <begin position="46"/>
        <end position="67"/>
    </location>
</feature>
<dbReference type="GO" id="GO:0080120">
    <property type="term" value="P:CAAX-box protein maturation"/>
    <property type="evidence" value="ECO:0007669"/>
    <property type="project" value="UniProtKB-ARBA"/>
</dbReference>
<dbReference type="EMBL" id="NSKE01000002">
    <property type="protein sequence ID" value="PAU95337.1"/>
    <property type="molecule type" value="Genomic_DNA"/>
</dbReference>
<feature type="domain" description="CAAX prenyl protease 2/Lysostaphin resistance protein A-like" evidence="2">
    <location>
        <begin position="130"/>
        <end position="230"/>
    </location>
</feature>
<dbReference type="RefSeq" id="WP_095605463.1">
    <property type="nucleotide sequence ID" value="NZ_NSKE01000002.1"/>
</dbReference>
<feature type="transmembrane region" description="Helical" evidence="1">
    <location>
        <begin position="87"/>
        <end position="106"/>
    </location>
</feature>
<proteinExistence type="predicted"/>
<reference evidence="3 4" key="1">
    <citation type="submission" date="2017-08" db="EMBL/GenBank/DDBJ databases">
        <title>Aliifodinibius alkalisoli sp. nov., isolated from saline alkaline soil.</title>
        <authorList>
            <person name="Liu D."/>
            <person name="Zhang G."/>
        </authorList>
    </citation>
    <scope>NUCLEOTIDE SEQUENCE [LARGE SCALE GENOMIC DNA]</scope>
    <source>
        <strain evidence="3 4">WN023</strain>
    </source>
</reference>
<name>A0A2A2GEJ5_9BACT</name>
<evidence type="ECO:0000313" key="4">
    <source>
        <dbReference type="Proteomes" id="UP000218831"/>
    </source>
</evidence>
<evidence type="ECO:0000256" key="1">
    <source>
        <dbReference type="SAM" id="Phobius"/>
    </source>
</evidence>
<dbReference type="PANTHER" id="PTHR39430:SF1">
    <property type="entry name" value="PROTEASE"/>
    <property type="match status" value="1"/>
</dbReference>
<dbReference type="InterPro" id="IPR003675">
    <property type="entry name" value="Rce1/LyrA-like_dom"/>
</dbReference>
<keyword evidence="1" id="KW-1133">Transmembrane helix</keyword>
<feature type="transmembrane region" description="Helical" evidence="1">
    <location>
        <begin position="194"/>
        <end position="214"/>
    </location>
</feature>
<sequence>MNIFINDDEQRLRAGWRLLIQFILMFLFVGFGIMVVQQVLDDPLMAYTTIPQFVGIILSVWMASKLLDKRSFFDYGINFNKQWAKDFFTGCLIAAISISSIFLIQWSLGWVTIVEYGWNTEMETPFVSGIISFFAAMLMVGFHEELFSRGYQLLNITEGLKYPAAGSNSALISAILLTSSLFGFMHFFNPNASFISTFNIILAGIVLAIPYVLTGSLGLSVGLHFSWNFVIAGILGFPVSGKNIDFSILRIRQSGSDFFTGGAFGPEAGIFGLLGITIMLGGSLVYIKQSRRELYIDELFRKDYQQNTKSDEQTA</sequence>
<organism evidence="3 4">
    <name type="scientific">Fodinibius salipaludis</name>
    <dbReference type="NCBI Taxonomy" id="2032627"/>
    <lineage>
        <taxon>Bacteria</taxon>
        <taxon>Pseudomonadati</taxon>
        <taxon>Balneolota</taxon>
        <taxon>Balneolia</taxon>
        <taxon>Balneolales</taxon>
        <taxon>Balneolaceae</taxon>
        <taxon>Fodinibius</taxon>
    </lineage>
</organism>
<protein>
    <recommendedName>
        <fullName evidence="2">CAAX prenyl protease 2/Lysostaphin resistance protein A-like domain-containing protein</fullName>
    </recommendedName>
</protein>
<keyword evidence="1" id="KW-0472">Membrane</keyword>
<dbReference type="OrthoDB" id="324900at2"/>
<keyword evidence="4" id="KW-1185">Reference proteome</keyword>
<evidence type="ECO:0000259" key="2">
    <source>
        <dbReference type="Pfam" id="PF02517"/>
    </source>
</evidence>
<dbReference type="AlphaFoldDB" id="A0A2A2GEJ5"/>
<dbReference type="GO" id="GO:0004175">
    <property type="term" value="F:endopeptidase activity"/>
    <property type="evidence" value="ECO:0007669"/>
    <property type="project" value="UniProtKB-ARBA"/>
</dbReference>
<dbReference type="Pfam" id="PF02517">
    <property type="entry name" value="Rce1-like"/>
    <property type="match status" value="1"/>
</dbReference>
<feature type="transmembrane region" description="Helical" evidence="1">
    <location>
        <begin position="18"/>
        <end position="40"/>
    </location>
</feature>
<accession>A0A2A2GEJ5</accession>